<dbReference type="PANTHER" id="PTHR34294:SF12">
    <property type="entry name" value="SUGAR-BINDING TRANSCRIPTIONAL REGULATOR"/>
    <property type="match status" value="1"/>
</dbReference>
<keyword evidence="2" id="KW-0805">Transcription regulation</keyword>
<comment type="caution">
    <text evidence="6">The sequence shown here is derived from an EMBL/GenBank/DDBJ whole genome shotgun (WGS) entry which is preliminary data.</text>
</comment>
<proteinExistence type="inferred from homology"/>
<organism evidence="6 7">
    <name type="scientific">Endozoicomonas montiporae</name>
    <dbReference type="NCBI Taxonomy" id="1027273"/>
    <lineage>
        <taxon>Bacteria</taxon>
        <taxon>Pseudomonadati</taxon>
        <taxon>Pseudomonadota</taxon>
        <taxon>Gammaproteobacteria</taxon>
        <taxon>Oceanospirillales</taxon>
        <taxon>Endozoicomonadaceae</taxon>
        <taxon>Endozoicomonas</taxon>
    </lineage>
</organism>
<dbReference type="SUPFAM" id="SSF100950">
    <property type="entry name" value="NagB/RpiA/CoA transferase-like"/>
    <property type="match status" value="1"/>
</dbReference>
<evidence type="ECO:0000256" key="1">
    <source>
        <dbReference type="ARBA" id="ARBA00010466"/>
    </source>
</evidence>
<name>A0A081N0I0_9GAMM</name>
<comment type="similarity">
    <text evidence="1">Belongs to the SorC transcriptional regulatory family.</text>
</comment>
<feature type="domain" description="Sugar-binding" evidence="5">
    <location>
        <begin position="65"/>
        <end position="318"/>
    </location>
</feature>
<reference evidence="6 7" key="1">
    <citation type="submission" date="2014-06" db="EMBL/GenBank/DDBJ databases">
        <title>Whole Genome Sequences of Three Symbiotic Endozoicomonas Bacteria.</title>
        <authorList>
            <person name="Neave M.J."/>
            <person name="Apprill A."/>
            <person name="Voolstra C.R."/>
        </authorList>
    </citation>
    <scope>NUCLEOTIDE SEQUENCE [LARGE SCALE GENOMIC DNA]</scope>
    <source>
        <strain evidence="6 7">LMG 24815</strain>
    </source>
</reference>
<dbReference type="InterPro" id="IPR051054">
    <property type="entry name" value="SorC_transcr_regulators"/>
</dbReference>
<evidence type="ECO:0000313" key="6">
    <source>
        <dbReference type="EMBL" id="KEQ11953.1"/>
    </source>
</evidence>
<dbReference type="Gene3D" id="1.10.10.10">
    <property type="entry name" value="Winged helix-like DNA-binding domain superfamily/Winged helix DNA-binding domain"/>
    <property type="match status" value="1"/>
</dbReference>
<evidence type="ECO:0000256" key="3">
    <source>
        <dbReference type="ARBA" id="ARBA00023125"/>
    </source>
</evidence>
<dbReference type="Gene3D" id="3.40.50.1360">
    <property type="match status" value="1"/>
</dbReference>
<keyword evidence="3" id="KW-0238">DNA-binding</keyword>
<evidence type="ECO:0000259" key="5">
    <source>
        <dbReference type="Pfam" id="PF04198"/>
    </source>
</evidence>
<dbReference type="GO" id="GO:0003677">
    <property type="term" value="F:DNA binding"/>
    <property type="evidence" value="ECO:0007669"/>
    <property type="project" value="UniProtKB-KW"/>
</dbReference>
<dbReference type="GO" id="GO:0030246">
    <property type="term" value="F:carbohydrate binding"/>
    <property type="evidence" value="ECO:0007669"/>
    <property type="project" value="InterPro"/>
</dbReference>
<dbReference type="eggNOG" id="COG2390">
    <property type="taxonomic scope" value="Bacteria"/>
</dbReference>
<dbReference type="Pfam" id="PF04198">
    <property type="entry name" value="Sugar-bind"/>
    <property type="match status" value="1"/>
</dbReference>
<keyword evidence="7" id="KW-1185">Reference proteome</keyword>
<dbReference type="EMBL" id="JOKG01000005">
    <property type="protein sequence ID" value="KEQ11953.1"/>
    <property type="molecule type" value="Genomic_DNA"/>
</dbReference>
<keyword evidence="4" id="KW-0804">Transcription</keyword>
<sequence length="324" mass="35843">MESIDCAECDTELLTRVSILYYQEGWTQDHIAREHKISRIKVGRLLKKARDHGIVEINIRHHPVYSTNLEHQLQKAFGLKTALVAIDQSSEEEQRNQVARVVLKYLSDTLRDGDVVAVGQGRNIAAIAETSTFVHPRNVRFVSAIGGTHPAGDEINADHICRKLAKRFNGVSETLYAPAYVGSPELVEQLMQNDTVKQTLDRARKADIGIVGIGDLNENNHTVKLDWFSPQELAKVRREQGAVGDMMGYDFFRLDGQYVESDIKGRIIGLTTSELKQMPEVIGIASESSKVLATFGALQTGSISILATTVNNALALLSLAEKHL</sequence>
<dbReference type="RefSeq" id="WP_034879103.1">
    <property type="nucleotide sequence ID" value="NZ_JOKG01000005.1"/>
</dbReference>
<gene>
    <name evidence="6" type="ORF">GZ77_22905</name>
</gene>
<dbReference type="InterPro" id="IPR036388">
    <property type="entry name" value="WH-like_DNA-bd_sf"/>
</dbReference>
<dbReference type="Proteomes" id="UP000028006">
    <property type="component" value="Unassembled WGS sequence"/>
</dbReference>
<evidence type="ECO:0000256" key="4">
    <source>
        <dbReference type="ARBA" id="ARBA00023163"/>
    </source>
</evidence>
<dbReference type="PANTHER" id="PTHR34294">
    <property type="entry name" value="TRANSCRIPTIONAL REGULATOR-RELATED"/>
    <property type="match status" value="1"/>
</dbReference>
<accession>A0A081N0I0</accession>
<protein>
    <recommendedName>
        <fullName evidence="5">Sugar-binding domain-containing protein</fullName>
    </recommendedName>
</protein>
<evidence type="ECO:0000313" key="7">
    <source>
        <dbReference type="Proteomes" id="UP000028006"/>
    </source>
</evidence>
<dbReference type="InterPro" id="IPR007324">
    <property type="entry name" value="Sugar-bd_dom_put"/>
</dbReference>
<evidence type="ECO:0000256" key="2">
    <source>
        <dbReference type="ARBA" id="ARBA00023015"/>
    </source>
</evidence>
<dbReference type="AlphaFoldDB" id="A0A081N0I0"/>
<dbReference type="InterPro" id="IPR037171">
    <property type="entry name" value="NagB/RpiA_transferase-like"/>
</dbReference>